<evidence type="ECO:0000256" key="1">
    <source>
        <dbReference type="ARBA" id="ARBA00001935"/>
    </source>
</evidence>
<keyword evidence="15" id="KW-0406">Ion transport</keyword>
<evidence type="ECO:0000256" key="9">
    <source>
        <dbReference type="ARBA" id="ARBA00022723"/>
    </source>
</evidence>
<dbReference type="PROSITE" id="PS01285">
    <property type="entry name" value="FA58C_1"/>
    <property type="match status" value="2"/>
</dbReference>
<evidence type="ECO:0000256" key="2">
    <source>
        <dbReference type="ARBA" id="ARBA00004167"/>
    </source>
</evidence>
<dbReference type="Pfam" id="PF00754">
    <property type="entry name" value="F5_F8_type_C"/>
    <property type="match status" value="2"/>
</dbReference>
<keyword evidence="8" id="KW-0812">Transmembrane</keyword>
<feature type="compositionally biased region" description="Acidic residues" evidence="20">
    <location>
        <begin position="731"/>
        <end position="740"/>
    </location>
</feature>
<dbReference type="Proteomes" id="UP000472277">
    <property type="component" value="Chromosome 20"/>
</dbReference>
<evidence type="ECO:0000256" key="16">
    <source>
        <dbReference type="ARBA" id="ARBA00023136"/>
    </source>
</evidence>
<evidence type="ECO:0000256" key="20">
    <source>
        <dbReference type="SAM" id="MobiDB-lite"/>
    </source>
</evidence>
<dbReference type="InterPro" id="IPR024715">
    <property type="entry name" value="Factor_5/8-like"/>
</dbReference>
<dbReference type="EC" id="1.16.3.1" evidence="5"/>
<evidence type="ECO:0000256" key="15">
    <source>
        <dbReference type="ARBA" id="ARBA00023065"/>
    </source>
</evidence>
<evidence type="ECO:0000256" key="11">
    <source>
        <dbReference type="ARBA" id="ARBA00022737"/>
    </source>
</evidence>
<keyword evidence="10" id="KW-0732">Signal</keyword>
<accession>A0A674CZZ6</accession>
<comment type="cofactor">
    <cofactor evidence="1">
        <name>Cu cation</name>
        <dbReference type="ChEBI" id="CHEBI:23378"/>
    </cofactor>
</comment>
<feature type="disulfide bond" evidence="19">
    <location>
        <begin position="557"/>
        <end position="638"/>
    </location>
</feature>
<dbReference type="Ensembl" id="ENSSTUT00000094664.1">
    <property type="protein sequence ID" value="ENSSTUP00000088989.1"/>
    <property type="gene ID" value="ENSSTUG00000037722.1"/>
</dbReference>
<dbReference type="FunFam" id="2.60.40.420:FF:000002">
    <property type="entry name" value="Hephaestin like 1"/>
    <property type="match status" value="1"/>
</dbReference>
<keyword evidence="23" id="KW-1185">Reference proteome</keyword>
<sequence length="1352" mass="153607">WLTTRKFKRLAEWQGAYIHELYETPVSSNLDEVSSVAVKSSCKFGDAQRLLGPTIRGQEGETIVVMFKNMADYHYSLHAHGIAYGKQSEGSLYFDNTSQFEKEDDAVPPGGEHTYYWEVTSDIVPRAADPSCLTYTYLSHFDIVKDYNSGLIGTLLICKAGSLDVSGEQVLFHQEYIFLMGVLDESKSWYMPKMDSATATQSLTVCAHTSVSLHLVGMSSEPELFSVHINGQVLQQADHRVSSVGLIAGTATSANMTAVNTGRWLLSSHTSKHLEAGMHGFVDVRSCEGFNPPKRKLTIKQKRESQEWTYYIAAEEVVWDYAPKMPEYIDGDFKFKYLKRSPERIGQKYKKAVYTQYKDAKFTERAENKQRKVELGIIGPVIRAQIHDVIKIVFKNMATRPYSIYPHGLTIDKVAEGANYPAGGNQTHGVQPGETHTYVWQVIEEDEPLAGDSQCLTRMYHSAVNTPRDIASGLVGPLLICKSQSLNKRNVQLKSDKEQHAMFTVFDENKSWYLDDNIASYSEPAKVKKEDPEFYKSNVMHTINGYVFESGQLLGFCNGEIVTWHVSSVGDQDYIQTATFYGHTFDLNDQTEDFLSLFPMTGETITMNMDNIGVWLLASMNSHETTKGMRVKFRDVECFRDYVYEYEDETMTETEMDPKISVDFSIWKPMDINEAKDKEKKDEVKEKKNTVEIDDYTAGWADFLDLRSIKKKTNETDVEMLDLSKYDYDSVDVPDPDGDANENHTSSSYDAPTNTSLAQKANRSTRFSKVVFRGYLDSTFSTPDIRGEMDEHLGILGPVIKAEVGQTIMVFFRNLASRPYSLHANGVSYTKQTEGLSYDDESKYWYKYDNEVQPNTTYTYLWTVNANVGPTGDEADCRTWAYYSGVNPEKDINSGLIGPLLVCRKGTLSTKAVDVREFMLLFMTFDESKSCGSWLVPPGSTINGIIFSLKGLRMYTNQTVHWHLFNMGSPRDLHSVHFHGQTFIHKQIRDHTQAVYPLLPGGFATLEMLPSKPGLWQLESEVGLSQQRGMQTLFLVLDNKCYHPLGLISGSVKDNQITANDKRGYWEPHLARLNNQGKYNAWSTDKTGSWIQVDFQRPVVISQVATQGAKQMFSSHYMVNYTISYSTDKKKWIYYKGDSNEFRMTFTGNEEAHQVKVNTLFPPLIGRFIRIHPLYSHNSPMVRMEYYGCELDGCSVPLGMESRRIEDHRITASSTASSWYSGSWQASLARLNKQGTINAWQAKNNNKNQWLQVELAQVKKITGIITQGAKSLGTEMYVICYTLEYSDDGLHWIKYTDDDDIMSKTFPGNTDNNGHVKNYIYPPIFSRFIRVIPQSWKTSITLRIELLGCDFE</sequence>
<protein>
    <recommendedName>
        <fullName evidence="5">ferroxidase</fullName>
        <ecNumber evidence="5">1.16.3.1</ecNumber>
    </recommendedName>
</protein>
<dbReference type="SUPFAM" id="SSF49503">
    <property type="entry name" value="Cupredoxins"/>
    <property type="match status" value="6"/>
</dbReference>
<feature type="compositionally biased region" description="Polar residues" evidence="20">
    <location>
        <begin position="743"/>
        <end position="761"/>
    </location>
</feature>
<evidence type="ECO:0000256" key="18">
    <source>
        <dbReference type="ARBA" id="ARBA00023180"/>
    </source>
</evidence>
<feature type="disulfide bond" evidence="19">
    <location>
        <begin position="877"/>
        <end position="903"/>
    </location>
</feature>
<feature type="domain" description="F5/8 type C" evidence="21">
    <location>
        <begin position="1194"/>
        <end position="1349"/>
    </location>
</feature>
<dbReference type="FunFam" id="2.60.40.420:FF:000028">
    <property type="entry name" value="Ceruloplasmin"/>
    <property type="match status" value="1"/>
</dbReference>
<dbReference type="InterPro" id="IPR000421">
    <property type="entry name" value="FA58C"/>
</dbReference>
<keyword evidence="17 19" id="KW-1015">Disulfide bond</keyword>
<feature type="region of interest" description="Disordered" evidence="20">
    <location>
        <begin position="731"/>
        <end position="761"/>
    </location>
</feature>
<proteinExistence type="inferred from homology"/>
<feature type="disulfide bond" evidence="19">
    <location>
        <begin position="206"/>
        <end position="287"/>
    </location>
</feature>
<dbReference type="Gene3D" id="2.60.40.420">
    <property type="entry name" value="Cupredoxins - blue copper proteins"/>
    <property type="match status" value="5"/>
</dbReference>
<keyword evidence="12" id="KW-0106">Calcium</keyword>
<keyword evidence="9" id="KW-0479">Metal-binding</keyword>
<keyword evidence="11" id="KW-0677">Repeat</keyword>
<dbReference type="PIRSF" id="PIRSF000354">
    <property type="entry name" value="Factors_V_VIII"/>
    <property type="match status" value="1"/>
</dbReference>
<evidence type="ECO:0000256" key="6">
    <source>
        <dbReference type="ARBA" id="ARBA00022448"/>
    </source>
</evidence>
<dbReference type="GO" id="GO:0005507">
    <property type="term" value="F:copper ion binding"/>
    <property type="evidence" value="ECO:0007669"/>
    <property type="project" value="InterPro"/>
</dbReference>
<reference evidence="22" key="2">
    <citation type="submission" date="2025-09" db="UniProtKB">
        <authorList>
            <consortium name="Ensembl"/>
        </authorList>
    </citation>
    <scope>IDENTIFICATION</scope>
</reference>
<comment type="subcellular location">
    <subcellularLocation>
        <location evidence="2">Membrane</location>
        <topology evidence="2">Single-pass membrane protein</topology>
    </subcellularLocation>
    <subcellularLocation>
        <location evidence="3">Secreted</location>
    </subcellularLocation>
</comment>
<evidence type="ECO:0000256" key="7">
    <source>
        <dbReference type="ARBA" id="ARBA00022525"/>
    </source>
</evidence>
<dbReference type="Pfam" id="PF07732">
    <property type="entry name" value="Cu-oxidase_3"/>
    <property type="match status" value="2"/>
</dbReference>
<dbReference type="GeneTree" id="ENSGT00940000158556"/>
<comment type="similarity">
    <text evidence="4">Belongs to the multicopper oxidase family.</text>
</comment>
<evidence type="ECO:0000256" key="5">
    <source>
        <dbReference type="ARBA" id="ARBA00013107"/>
    </source>
</evidence>
<evidence type="ECO:0000256" key="12">
    <source>
        <dbReference type="ARBA" id="ARBA00022837"/>
    </source>
</evidence>
<keyword evidence="14" id="KW-0560">Oxidoreductase</keyword>
<evidence type="ECO:0000256" key="4">
    <source>
        <dbReference type="ARBA" id="ARBA00010609"/>
    </source>
</evidence>
<evidence type="ECO:0000256" key="3">
    <source>
        <dbReference type="ARBA" id="ARBA00004613"/>
    </source>
</evidence>
<keyword evidence="16" id="KW-0472">Membrane</keyword>
<dbReference type="Gene3D" id="2.60.120.260">
    <property type="entry name" value="Galactose-binding domain-like"/>
    <property type="match status" value="2"/>
</dbReference>
<dbReference type="GO" id="GO:0004322">
    <property type="term" value="F:ferroxidase activity"/>
    <property type="evidence" value="ECO:0007669"/>
    <property type="project" value="UniProtKB-EC"/>
</dbReference>
<dbReference type="Pfam" id="PF07731">
    <property type="entry name" value="Cu-oxidase_2"/>
    <property type="match status" value="1"/>
</dbReference>
<dbReference type="InterPro" id="IPR011706">
    <property type="entry name" value="Cu-oxidase_C"/>
</dbReference>
<dbReference type="GO" id="GO:0005886">
    <property type="term" value="C:plasma membrane"/>
    <property type="evidence" value="ECO:0007669"/>
    <property type="project" value="TreeGrafter"/>
</dbReference>
<dbReference type="PROSITE" id="PS01286">
    <property type="entry name" value="FA58C_2"/>
    <property type="match status" value="1"/>
</dbReference>
<evidence type="ECO:0000313" key="22">
    <source>
        <dbReference type="Ensembl" id="ENSSTUP00000088989.1"/>
    </source>
</evidence>
<keyword evidence="18" id="KW-0325">Glycoprotein</keyword>
<gene>
    <name evidence="22" type="primary">f5</name>
</gene>
<dbReference type="InterPro" id="IPR008972">
    <property type="entry name" value="Cupredoxin"/>
</dbReference>
<dbReference type="InterPro" id="IPR033138">
    <property type="entry name" value="Cu_oxidase_CS"/>
</dbReference>
<keyword evidence="6" id="KW-0813">Transport</keyword>
<dbReference type="PANTHER" id="PTHR46806">
    <property type="entry name" value="F5/8 TYPE C DOMAIN-CONTAINING PROTEIN"/>
    <property type="match status" value="1"/>
</dbReference>
<feature type="domain" description="F5/8 type C" evidence="21">
    <location>
        <begin position="1041"/>
        <end position="1189"/>
    </location>
</feature>
<feature type="disulfide bond" evidence="19">
    <location>
        <begin position="455"/>
        <end position="481"/>
    </location>
</feature>
<evidence type="ECO:0000256" key="19">
    <source>
        <dbReference type="PIRSR" id="PIRSR000354-1"/>
    </source>
</evidence>
<keyword evidence="7" id="KW-0964">Secreted</keyword>
<evidence type="ECO:0000256" key="10">
    <source>
        <dbReference type="ARBA" id="ARBA00022729"/>
    </source>
</evidence>
<dbReference type="InterPro" id="IPR050633">
    <property type="entry name" value="Neuropilin_MCO_CoagFactor"/>
</dbReference>
<evidence type="ECO:0000256" key="14">
    <source>
        <dbReference type="ARBA" id="ARBA00023002"/>
    </source>
</evidence>
<feature type="disulfide bond" evidence="19">
    <location>
        <begin position="1041"/>
        <end position="1189"/>
    </location>
</feature>
<evidence type="ECO:0000256" key="8">
    <source>
        <dbReference type="ARBA" id="ARBA00022692"/>
    </source>
</evidence>
<keyword evidence="13" id="KW-1133">Transmembrane helix</keyword>
<dbReference type="FunFam" id="2.60.120.260:FF:000002">
    <property type="entry name" value="Coagulation factor VIII"/>
    <property type="match status" value="2"/>
</dbReference>
<dbReference type="PANTHER" id="PTHR46806:SF10">
    <property type="entry name" value="COAGULATION FACTOR V"/>
    <property type="match status" value="1"/>
</dbReference>
<feature type="disulfide bond" evidence="19">
    <location>
        <begin position="132"/>
        <end position="158"/>
    </location>
</feature>
<dbReference type="PROSITE" id="PS50022">
    <property type="entry name" value="FA58C_3"/>
    <property type="match status" value="2"/>
</dbReference>
<evidence type="ECO:0000256" key="17">
    <source>
        <dbReference type="ARBA" id="ARBA00023157"/>
    </source>
</evidence>
<dbReference type="SUPFAM" id="SSF49785">
    <property type="entry name" value="Galactose-binding domain-like"/>
    <property type="match status" value="2"/>
</dbReference>
<name>A0A674CZZ6_SALTR</name>
<reference evidence="22" key="1">
    <citation type="submission" date="2025-08" db="UniProtKB">
        <authorList>
            <consortium name="Ensembl"/>
        </authorList>
    </citation>
    <scope>IDENTIFICATION</scope>
</reference>
<evidence type="ECO:0000259" key="21">
    <source>
        <dbReference type="PROSITE" id="PS50022"/>
    </source>
</evidence>
<dbReference type="GO" id="GO:0038023">
    <property type="term" value="F:signaling receptor activity"/>
    <property type="evidence" value="ECO:0007669"/>
    <property type="project" value="TreeGrafter"/>
</dbReference>
<dbReference type="InterPro" id="IPR011707">
    <property type="entry name" value="Cu-oxidase-like_N"/>
</dbReference>
<dbReference type="InterPro" id="IPR008979">
    <property type="entry name" value="Galactose-bd-like_sf"/>
</dbReference>
<dbReference type="PROSITE" id="PS00079">
    <property type="entry name" value="MULTICOPPER_OXIDASE1"/>
    <property type="match status" value="1"/>
</dbReference>
<dbReference type="SMART" id="SM00231">
    <property type="entry name" value="FA58C"/>
    <property type="match status" value="2"/>
</dbReference>
<dbReference type="GO" id="GO:0005576">
    <property type="term" value="C:extracellular region"/>
    <property type="evidence" value="ECO:0007669"/>
    <property type="project" value="UniProtKB-SubCell"/>
</dbReference>
<dbReference type="GO" id="GO:0006811">
    <property type="term" value="P:monoatomic ion transport"/>
    <property type="evidence" value="ECO:0007669"/>
    <property type="project" value="UniProtKB-KW"/>
</dbReference>
<evidence type="ECO:0000313" key="23">
    <source>
        <dbReference type="Proteomes" id="UP000472277"/>
    </source>
</evidence>
<evidence type="ECO:0000256" key="13">
    <source>
        <dbReference type="ARBA" id="ARBA00022989"/>
    </source>
</evidence>
<organism evidence="22 23">
    <name type="scientific">Salmo trutta</name>
    <name type="common">Brown trout</name>
    <dbReference type="NCBI Taxonomy" id="8032"/>
    <lineage>
        <taxon>Eukaryota</taxon>
        <taxon>Metazoa</taxon>
        <taxon>Chordata</taxon>
        <taxon>Craniata</taxon>
        <taxon>Vertebrata</taxon>
        <taxon>Euteleostomi</taxon>
        <taxon>Actinopterygii</taxon>
        <taxon>Neopterygii</taxon>
        <taxon>Teleostei</taxon>
        <taxon>Protacanthopterygii</taxon>
        <taxon>Salmoniformes</taxon>
        <taxon>Salmonidae</taxon>
        <taxon>Salmoninae</taxon>
        <taxon>Salmo</taxon>
    </lineage>
</organism>
<dbReference type="CDD" id="cd00057">
    <property type="entry name" value="FA58C"/>
    <property type="match status" value="2"/>
</dbReference>